<keyword evidence="9" id="KW-0547">Nucleotide-binding</keyword>
<evidence type="ECO:0000256" key="4">
    <source>
        <dbReference type="ARBA" id="ARBA00004651"/>
    </source>
</evidence>
<keyword evidence="21" id="KW-0472">Membrane</keyword>
<dbReference type="GO" id="GO:0004721">
    <property type="term" value="F:phosphoprotein phosphatase activity"/>
    <property type="evidence" value="ECO:0007669"/>
    <property type="project" value="UniProtKB-KW"/>
</dbReference>
<keyword evidence="17" id="KW-0843">Virulence</keyword>
<sequence length="444" mass="47294">MTSPPSNPSLWWRLSWQLGLVIIAVIGGVIVGLSVYATMVLSPNVAAEREITAAVAAAIARDDQGRLVLRETPQLKALKERNRQLWTVAATTDGASVSFGAIPAPFAGLAPLVHLFESADIRGAAGTDEIASVENVDTDLGEVRVLFGGFADKGWPVLAILAESYPIYGSLIAIALPAIFLTVPRIVRRALAKVSDVARKASQIAPRVHGARLPVSGIPKEVAPLVTAFNGTLGRLEAEFETRERFLIDAAHELRTPIAIMQTRVDGMSDGPERTRLLSDVARLASMAEQLLDFEHSDQTIDVGQSVDIVAVAREVVADLAPFAIAAGYEISFESEAERVARKGDPTALRRAVSNLVRNAIDHGGQRGMITVSASAGAAIEVADQGPGIAVEHRALVFEPFYRVKPKSEGAGLGLSLVKKIVERHGGQVIIRSNATGMRIAIQL</sequence>
<dbReference type="Gene3D" id="1.10.287.130">
    <property type="match status" value="1"/>
</dbReference>
<dbReference type="GO" id="GO:0000155">
    <property type="term" value="F:phosphorelay sensor kinase activity"/>
    <property type="evidence" value="ECO:0007669"/>
    <property type="project" value="InterPro"/>
</dbReference>
<evidence type="ECO:0000256" key="13">
    <source>
        <dbReference type="ARBA" id="ARBA00022842"/>
    </source>
</evidence>
<organism evidence="24 25">
    <name type="scientific">Jiella pacifica</name>
    <dbReference type="NCBI Taxonomy" id="2696469"/>
    <lineage>
        <taxon>Bacteria</taxon>
        <taxon>Pseudomonadati</taxon>
        <taxon>Pseudomonadota</taxon>
        <taxon>Alphaproteobacteria</taxon>
        <taxon>Hyphomicrobiales</taxon>
        <taxon>Aurantimonadaceae</taxon>
        <taxon>Jiella</taxon>
    </lineage>
</organism>
<dbReference type="PROSITE" id="PS50109">
    <property type="entry name" value="HIS_KIN"/>
    <property type="match status" value="1"/>
</dbReference>
<feature type="domain" description="HAMP" evidence="23">
    <location>
        <begin position="188"/>
        <end position="241"/>
    </location>
</feature>
<evidence type="ECO:0000256" key="2">
    <source>
        <dbReference type="ARBA" id="ARBA00001936"/>
    </source>
</evidence>
<evidence type="ECO:0000256" key="3">
    <source>
        <dbReference type="ARBA" id="ARBA00001946"/>
    </source>
</evidence>
<feature type="transmembrane region" description="Helical" evidence="21">
    <location>
        <begin position="85"/>
        <end position="106"/>
    </location>
</feature>
<evidence type="ECO:0000256" key="21">
    <source>
        <dbReference type="SAM" id="Phobius"/>
    </source>
</evidence>
<keyword evidence="8" id="KW-0808">Transferase</keyword>
<feature type="domain" description="Histidine kinase" evidence="22">
    <location>
        <begin position="249"/>
        <end position="444"/>
    </location>
</feature>
<dbReference type="EC" id="2.7.13.3" evidence="5"/>
<evidence type="ECO:0000256" key="17">
    <source>
        <dbReference type="ARBA" id="ARBA00023026"/>
    </source>
</evidence>
<evidence type="ECO:0000256" key="15">
    <source>
        <dbReference type="ARBA" id="ARBA00023012"/>
    </source>
</evidence>
<dbReference type="SUPFAM" id="SSF55874">
    <property type="entry name" value="ATPase domain of HSP90 chaperone/DNA topoisomerase II/histidine kinase"/>
    <property type="match status" value="1"/>
</dbReference>
<keyword evidence="18" id="KW-0464">Manganese</keyword>
<evidence type="ECO:0000313" key="24">
    <source>
        <dbReference type="EMBL" id="NDW07929.1"/>
    </source>
</evidence>
<dbReference type="InterPro" id="IPR005467">
    <property type="entry name" value="His_kinase_dom"/>
</dbReference>
<evidence type="ECO:0000256" key="16">
    <source>
        <dbReference type="ARBA" id="ARBA00023016"/>
    </source>
</evidence>
<evidence type="ECO:0000256" key="11">
    <source>
        <dbReference type="ARBA" id="ARBA00022801"/>
    </source>
</evidence>
<protein>
    <recommendedName>
        <fullName evidence="19">Signal transduction histidine-protein kinase/phosphatase MprB</fullName>
        <ecNumber evidence="5">2.7.13.3</ecNumber>
    </recommendedName>
    <alternativeName>
        <fullName evidence="20">Mycobacterial persistence regulator B</fullName>
    </alternativeName>
</protein>
<dbReference type="CDD" id="cd00075">
    <property type="entry name" value="HATPase"/>
    <property type="match status" value="1"/>
</dbReference>
<keyword evidence="10 24" id="KW-0418">Kinase</keyword>
<dbReference type="InterPro" id="IPR036890">
    <property type="entry name" value="HATPase_C_sf"/>
</dbReference>
<evidence type="ECO:0000256" key="14">
    <source>
        <dbReference type="ARBA" id="ARBA00022912"/>
    </source>
</evidence>
<dbReference type="InterPro" id="IPR036097">
    <property type="entry name" value="HisK_dim/P_sf"/>
</dbReference>
<comment type="caution">
    <text evidence="24">The sequence shown here is derived from an EMBL/GenBank/DDBJ whole genome shotgun (WGS) entry which is preliminary data.</text>
</comment>
<evidence type="ECO:0000256" key="5">
    <source>
        <dbReference type="ARBA" id="ARBA00012438"/>
    </source>
</evidence>
<reference evidence="24 25" key="1">
    <citation type="submission" date="2020-01" db="EMBL/GenBank/DDBJ databases">
        <title>Jiella pacifica sp. nov.</title>
        <authorList>
            <person name="Xue Z."/>
            <person name="Zhu S."/>
            <person name="Chen J."/>
            <person name="Yang J."/>
        </authorList>
    </citation>
    <scope>NUCLEOTIDE SEQUENCE [LARGE SCALE GENOMIC DNA]</scope>
    <source>
        <strain evidence="24 25">40Bstr34</strain>
    </source>
</reference>
<name>A0A6N9TE29_9HYPH</name>
<dbReference type="RefSeq" id="WP_163466381.1">
    <property type="nucleotide sequence ID" value="NZ_JAAAMG010000045.1"/>
</dbReference>
<dbReference type="InterPro" id="IPR050980">
    <property type="entry name" value="2C_sensor_his_kinase"/>
</dbReference>
<dbReference type="PROSITE" id="PS50885">
    <property type="entry name" value="HAMP"/>
    <property type="match status" value="1"/>
</dbReference>
<evidence type="ECO:0000259" key="22">
    <source>
        <dbReference type="PROSITE" id="PS50109"/>
    </source>
</evidence>
<evidence type="ECO:0000256" key="10">
    <source>
        <dbReference type="ARBA" id="ARBA00022777"/>
    </source>
</evidence>
<dbReference type="CDD" id="cd00082">
    <property type="entry name" value="HisKA"/>
    <property type="match status" value="1"/>
</dbReference>
<evidence type="ECO:0000256" key="1">
    <source>
        <dbReference type="ARBA" id="ARBA00000085"/>
    </source>
</evidence>
<evidence type="ECO:0000256" key="12">
    <source>
        <dbReference type="ARBA" id="ARBA00022840"/>
    </source>
</evidence>
<evidence type="ECO:0000256" key="18">
    <source>
        <dbReference type="ARBA" id="ARBA00023211"/>
    </source>
</evidence>
<keyword evidence="13" id="KW-0460">Magnesium</keyword>
<keyword evidence="16" id="KW-0346">Stress response</keyword>
<keyword evidence="25" id="KW-1185">Reference proteome</keyword>
<dbReference type="Proteomes" id="UP000469011">
    <property type="component" value="Unassembled WGS sequence"/>
</dbReference>
<dbReference type="PANTHER" id="PTHR44936">
    <property type="entry name" value="SENSOR PROTEIN CREC"/>
    <property type="match status" value="1"/>
</dbReference>
<evidence type="ECO:0000256" key="20">
    <source>
        <dbReference type="ARBA" id="ARBA00041776"/>
    </source>
</evidence>
<dbReference type="GO" id="GO:0005524">
    <property type="term" value="F:ATP binding"/>
    <property type="evidence" value="ECO:0007669"/>
    <property type="project" value="UniProtKB-KW"/>
</dbReference>
<dbReference type="SMART" id="SM00387">
    <property type="entry name" value="HATPase_c"/>
    <property type="match status" value="1"/>
</dbReference>
<evidence type="ECO:0000256" key="7">
    <source>
        <dbReference type="ARBA" id="ARBA00022553"/>
    </source>
</evidence>
<keyword evidence="6" id="KW-1003">Cell membrane</keyword>
<dbReference type="PANTHER" id="PTHR44936:SF9">
    <property type="entry name" value="SENSOR PROTEIN CREC"/>
    <property type="match status" value="1"/>
</dbReference>
<keyword evidence="7" id="KW-0597">Phosphoprotein</keyword>
<keyword evidence="11" id="KW-0378">Hydrolase</keyword>
<comment type="catalytic activity">
    <reaction evidence="1">
        <text>ATP + protein L-histidine = ADP + protein N-phospho-L-histidine.</text>
        <dbReference type="EC" id="2.7.13.3"/>
    </reaction>
</comment>
<dbReference type="AlphaFoldDB" id="A0A6N9TE29"/>
<evidence type="ECO:0000256" key="19">
    <source>
        <dbReference type="ARBA" id="ARBA00040454"/>
    </source>
</evidence>
<dbReference type="EMBL" id="JAAAMG010000045">
    <property type="protein sequence ID" value="NDW07929.1"/>
    <property type="molecule type" value="Genomic_DNA"/>
</dbReference>
<gene>
    <name evidence="24" type="ORF">GTK09_26390</name>
</gene>
<feature type="transmembrane region" description="Helical" evidence="21">
    <location>
        <begin position="20"/>
        <end position="41"/>
    </location>
</feature>
<dbReference type="SUPFAM" id="SSF47384">
    <property type="entry name" value="Homodimeric domain of signal transducing histidine kinase"/>
    <property type="match status" value="1"/>
</dbReference>
<keyword evidence="12" id="KW-0067">ATP-binding</keyword>
<evidence type="ECO:0000259" key="23">
    <source>
        <dbReference type="PROSITE" id="PS50885"/>
    </source>
</evidence>
<dbReference type="SMART" id="SM00388">
    <property type="entry name" value="HisKA"/>
    <property type="match status" value="1"/>
</dbReference>
<evidence type="ECO:0000256" key="9">
    <source>
        <dbReference type="ARBA" id="ARBA00022741"/>
    </source>
</evidence>
<comment type="cofactor">
    <cofactor evidence="2">
        <name>Mn(2+)</name>
        <dbReference type="ChEBI" id="CHEBI:29035"/>
    </cofactor>
</comment>
<proteinExistence type="predicted"/>
<dbReference type="InterPro" id="IPR003661">
    <property type="entry name" value="HisK_dim/P_dom"/>
</dbReference>
<accession>A0A6N9TE29</accession>
<dbReference type="InterPro" id="IPR004358">
    <property type="entry name" value="Sig_transdc_His_kin-like_C"/>
</dbReference>
<keyword evidence="15" id="KW-0902">Two-component regulatory system</keyword>
<evidence type="ECO:0000256" key="6">
    <source>
        <dbReference type="ARBA" id="ARBA00022475"/>
    </source>
</evidence>
<feature type="transmembrane region" description="Helical" evidence="21">
    <location>
        <begin position="165"/>
        <end position="183"/>
    </location>
</feature>
<comment type="cofactor">
    <cofactor evidence="3">
        <name>Mg(2+)</name>
        <dbReference type="ChEBI" id="CHEBI:18420"/>
    </cofactor>
</comment>
<dbReference type="InterPro" id="IPR003660">
    <property type="entry name" value="HAMP_dom"/>
</dbReference>
<keyword evidence="21" id="KW-0812">Transmembrane</keyword>
<keyword evidence="21" id="KW-1133">Transmembrane helix</keyword>
<dbReference type="PRINTS" id="PR00344">
    <property type="entry name" value="BCTRLSENSOR"/>
</dbReference>
<keyword evidence="14" id="KW-0904">Protein phosphatase</keyword>
<dbReference type="InterPro" id="IPR003594">
    <property type="entry name" value="HATPase_dom"/>
</dbReference>
<evidence type="ECO:0000256" key="8">
    <source>
        <dbReference type="ARBA" id="ARBA00022679"/>
    </source>
</evidence>
<comment type="subcellular location">
    <subcellularLocation>
        <location evidence="4">Cell membrane</location>
        <topology evidence="4">Multi-pass membrane protein</topology>
    </subcellularLocation>
</comment>
<dbReference type="Gene3D" id="3.30.565.10">
    <property type="entry name" value="Histidine kinase-like ATPase, C-terminal domain"/>
    <property type="match status" value="1"/>
</dbReference>
<evidence type="ECO:0000313" key="25">
    <source>
        <dbReference type="Proteomes" id="UP000469011"/>
    </source>
</evidence>
<dbReference type="Pfam" id="PF02518">
    <property type="entry name" value="HATPase_c"/>
    <property type="match status" value="1"/>
</dbReference>
<dbReference type="GO" id="GO:0005886">
    <property type="term" value="C:plasma membrane"/>
    <property type="evidence" value="ECO:0007669"/>
    <property type="project" value="UniProtKB-SubCell"/>
</dbReference>